<proteinExistence type="predicted"/>
<keyword evidence="1" id="KW-0732">Signal</keyword>
<keyword evidence="3" id="KW-1185">Reference proteome</keyword>
<dbReference type="AlphaFoldDB" id="A0A8J7J4H7"/>
<organism evidence="2 3">
    <name type="scientific">Geomesophilobacter sediminis</name>
    <dbReference type="NCBI Taxonomy" id="2798584"/>
    <lineage>
        <taxon>Bacteria</taxon>
        <taxon>Pseudomonadati</taxon>
        <taxon>Thermodesulfobacteriota</taxon>
        <taxon>Desulfuromonadia</taxon>
        <taxon>Geobacterales</taxon>
        <taxon>Geobacteraceae</taxon>
        <taxon>Geomesophilobacter</taxon>
    </lineage>
</organism>
<accession>A0A8J7J4H7</accession>
<evidence type="ECO:0008006" key="4">
    <source>
        <dbReference type="Google" id="ProtNLM"/>
    </source>
</evidence>
<comment type="caution">
    <text evidence="2">The sequence shown here is derived from an EMBL/GenBank/DDBJ whole genome shotgun (WGS) entry which is preliminary data.</text>
</comment>
<dbReference type="EMBL" id="JAEMHM010000010">
    <property type="protein sequence ID" value="MBJ6725788.1"/>
    <property type="molecule type" value="Genomic_DNA"/>
</dbReference>
<protein>
    <recommendedName>
        <fullName evidence="4">Cytochrome C</fullName>
    </recommendedName>
</protein>
<feature type="signal peptide" evidence="1">
    <location>
        <begin position="1"/>
        <end position="23"/>
    </location>
</feature>
<feature type="chain" id="PRO_5035262971" description="Cytochrome C" evidence="1">
    <location>
        <begin position="24"/>
        <end position="89"/>
    </location>
</feature>
<dbReference type="Proteomes" id="UP000636888">
    <property type="component" value="Unassembled WGS sequence"/>
</dbReference>
<evidence type="ECO:0000313" key="2">
    <source>
        <dbReference type="EMBL" id="MBJ6725788.1"/>
    </source>
</evidence>
<gene>
    <name evidence="2" type="ORF">JFN93_13795</name>
</gene>
<evidence type="ECO:0000256" key="1">
    <source>
        <dbReference type="SAM" id="SignalP"/>
    </source>
</evidence>
<name>A0A8J7J4H7_9BACT</name>
<sequence length="89" mass="9739">MKKKAVVIAVFALALAAPLAAFAAEDSGKDLCLLNSDNCPNRQMDILQIIAKLKSEIGKGTRIYTPDELNILNGKLASYEYDLDQLQKN</sequence>
<reference evidence="2" key="1">
    <citation type="submission" date="2020-12" db="EMBL/GenBank/DDBJ databases">
        <title>Geomonas sp. Red875, isolated from river sediment.</title>
        <authorList>
            <person name="Xu Z."/>
            <person name="Zhang Z."/>
            <person name="Masuda Y."/>
            <person name="Itoh H."/>
            <person name="Senoo K."/>
        </authorList>
    </citation>
    <scope>NUCLEOTIDE SEQUENCE</scope>
    <source>
        <strain evidence="2">Red875</strain>
    </source>
</reference>
<evidence type="ECO:0000313" key="3">
    <source>
        <dbReference type="Proteomes" id="UP000636888"/>
    </source>
</evidence>
<dbReference type="RefSeq" id="WP_199384677.1">
    <property type="nucleotide sequence ID" value="NZ_JAEMHM010000010.1"/>
</dbReference>